<reference evidence="5" key="1">
    <citation type="submission" date="2015-10" db="EMBL/GenBank/DDBJ databases">
        <title>EvidentialGene: Evidence-directed Construction of Complete mRNA Transcriptomes without Genomes.</title>
        <authorList>
            <person name="Gilbert D.G."/>
        </authorList>
    </citation>
    <scope>NUCLEOTIDE SEQUENCE</scope>
</reference>
<gene>
    <name evidence="6" type="ORF">APZ42_028881</name>
</gene>
<keyword evidence="4" id="KW-0243">Dynein</keyword>
<sequence>MADPKYAALPGIAYDQPDYYESEDVCESFSNPLSQDQSDCVENLNMNVMESFTKFKGCWLSSQKADFSGKVGVKHNLGYTSWNGPYELQANGEKESPIQKLNRLKCEVSELQQEVEHSHTNSEEFGDPQSLAMQVTFLQKQLMDIKIDESGFSKTEVSTKSRKIFDDLERVRKTVPDTLDQGTSTLDPSKIVYQLQFKPQQIKLDLASREANMLQRLEKLESLFGVPDKMNQLCAETGQKSVSDAIRLISSKVALLEPTHLDQVESRLTVLMQKLNVITKQHGIVEDSSLSGTVKELYEMVKQLEPLLLLLPSIVDRLSSLKVLHDRALNFSQTVSQVENMQTNLDIAIQDQLQLLTNVQEGLSMNMQAMKMSVQKLDEKLSSK</sequence>
<evidence type="ECO:0000313" key="7">
    <source>
        <dbReference type="Proteomes" id="UP000076858"/>
    </source>
</evidence>
<evidence type="ECO:0000256" key="1">
    <source>
        <dbReference type="ARBA" id="ARBA00004496"/>
    </source>
</evidence>
<comment type="similarity">
    <text evidence="2">Belongs to the dynactin subunit 2 family.</text>
</comment>
<dbReference type="PANTHER" id="PTHR15346">
    <property type="entry name" value="DYNACTIN SUBUNIT"/>
    <property type="match status" value="1"/>
</dbReference>
<dbReference type="EMBL" id="LRGB01002485">
    <property type="protein sequence ID" value="KZS07360.1"/>
    <property type="molecule type" value="Genomic_DNA"/>
</dbReference>
<dbReference type="GO" id="GO:0007017">
    <property type="term" value="P:microtubule-based process"/>
    <property type="evidence" value="ECO:0007669"/>
    <property type="project" value="InterPro"/>
</dbReference>
<accession>A0A0P6ESS0</accession>
<keyword evidence="3" id="KW-0963">Cytoplasm</keyword>
<evidence type="ECO:0000256" key="3">
    <source>
        <dbReference type="ARBA" id="ARBA00022490"/>
    </source>
</evidence>
<organism evidence="5">
    <name type="scientific">Daphnia magna</name>
    <dbReference type="NCBI Taxonomy" id="35525"/>
    <lineage>
        <taxon>Eukaryota</taxon>
        <taxon>Metazoa</taxon>
        <taxon>Ecdysozoa</taxon>
        <taxon>Arthropoda</taxon>
        <taxon>Crustacea</taxon>
        <taxon>Branchiopoda</taxon>
        <taxon>Diplostraca</taxon>
        <taxon>Cladocera</taxon>
        <taxon>Anomopoda</taxon>
        <taxon>Daphniidae</taxon>
        <taxon>Daphnia</taxon>
    </lineage>
</organism>
<evidence type="ECO:0000256" key="2">
    <source>
        <dbReference type="ARBA" id="ARBA00006176"/>
    </source>
</evidence>
<dbReference type="Proteomes" id="UP000076858">
    <property type="component" value="Unassembled WGS sequence"/>
</dbReference>
<dbReference type="Pfam" id="PF04912">
    <property type="entry name" value="Dynamitin"/>
    <property type="match status" value="1"/>
</dbReference>
<evidence type="ECO:0000256" key="4">
    <source>
        <dbReference type="ARBA" id="ARBA00023017"/>
    </source>
</evidence>
<proteinExistence type="inferred from homology"/>
<dbReference type="AlphaFoldDB" id="A0A0P6ESS0"/>
<dbReference type="OrthoDB" id="4977at2759"/>
<protein>
    <submittedName>
        <fullName evidence="5 6">Dynactin subunit</fullName>
    </submittedName>
</protein>
<dbReference type="GO" id="GO:0005869">
    <property type="term" value="C:dynactin complex"/>
    <property type="evidence" value="ECO:0007669"/>
    <property type="project" value="InterPro"/>
</dbReference>
<dbReference type="InterPro" id="IPR028133">
    <property type="entry name" value="Dynamitin"/>
</dbReference>
<name>A0A0P6ESS0_9CRUS</name>
<evidence type="ECO:0000313" key="5">
    <source>
        <dbReference type="EMBL" id="JAN28763.1"/>
    </source>
</evidence>
<dbReference type="GO" id="GO:0030286">
    <property type="term" value="C:dynein complex"/>
    <property type="evidence" value="ECO:0007669"/>
    <property type="project" value="UniProtKB-KW"/>
</dbReference>
<dbReference type="STRING" id="35525.A0A0P6ESS0"/>
<evidence type="ECO:0000313" key="6">
    <source>
        <dbReference type="EMBL" id="KZS07360.1"/>
    </source>
</evidence>
<reference evidence="6 7" key="2">
    <citation type="submission" date="2016-03" db="EMBL/GenBank/DDBJ databases">
        <title>EvidentialGene: Evidence-directed Construction of Genes on Genomes.</title>
        <authorList>
            <person name="Gilbert D.G."/>
            <person name="Choi J.-H."/>
            <person name="Mockaitis K."/>
            <person name="Colbourne J."/>
            <person name="Pfrender M."/>
        </authorList>
    </citation>
    <scope>NUCLEOTIDE SEQUENCE [LARGE SCALE GENOMIC DNA]</scope>
    <source>
        <strain evidence="6 7">Xinb3</strain>
        <tissue evidence="6">Complete organism</tissue>
    </source>
</reference>
<dbReference type="EMBL" id="GDIQ01065974">
    <property type="protein sequence ID" value="JAN28763.1"/>
    <property type="molecule type" value="Transcribed_RNA"/>
</dbReference>
<keyword evidence="7" id="KW-1185">Reference proteome</keyword>
<comment type="subcellular location">
    <subcellularLocation>
        <location evidence="1">Cytoplasm</location>
    </subcellularLocation>
</comment>
<dbReference type="GO" id="GO:0005737">
    <property type="term" value="C:cytoplasm"/>
    <property type="evidence" value="ECO:0007669"/>
    <property type="project" value="UniProtKB-SubCell"/>
</dbReference>